<dbReference type="InterPro" id="IPR036237">
    <property type="entry name" value="Xyl_isomerase-like_sf"/>
</dbReference>
<keyword evidence="2" id="KW-1185">Reference proteome</keyword>
<evidence type="ECO:0000313" key="2">
    <source>
        <dbReference type="Proteomes" id="UP000286773"/>
    </source>
</evidence>
<organism evidence="1 2">
    <name type="scientific">Vagococcus acidifermentans</name>
    <dbReference type="NCBI Taxonomy" id="564710"/>
    <lineage>
        <taxon>Bacteria</taxon>
        <taxon>Bacillati</taxon>
        <taxon>Bacillota</taxon>
        <taxon>Bacilli</taxon>
        <taxon>Lactobacillales</taxon>
        <taxon>Enterococcaceae</taxon>
        <taxon>Vagococcus</taxon>
    </lineage>
</organism>
<accession>A0A430B2F3</accession>
<dbReference type="RefSeq" id="WP_126811284.1">
    <property type="nucleotide sequence ID" value="NZ_NGKC01000001.1"/>
</dbReference>
<protein>
    <submittedName>
        <fullName evidence="1">Sugar phosphate isomerase</fullName>
    </submittedName>
</protein>
<name>A0A430B2F3_9ENTE</name>
<dbReference type="Proteomes" id="UP000286773">
    <property type="component" value="Unassembled WGS sequence"/>
</dbReference>
<sequence length="245" mass="27650">MSTQLVLNLLVFDEKKQQGVLQHDLIQHGINLGFRAFEVRREYFEDIKKEIPAIRQLADEFELTLFYSVPDEVFVNGQINWKLEAYLIEARQMGATQIKWNIGDFANFTGDLDDLRDLTQQGIAVTVENDQTQVSGRVAAIDTFMSSITQHGLTVGYVYDLGNWRFVGENELQAAEALAKYVTYIHVKDVKEIAGKPAATGLGTGDIDWRQALDLLPQDVPVAIEYPTLSDEEILAAKQLLEEEK</sequence>
<dbReference type="GO" id="GO:0016853">
    <property type="term" value="F:isomerase activity"/>
    <property type="evidence" value="ECO:0007669"/>
    <property type="project" value="UniProtKB-KW"/>
</dbReference>
<proteinExistence type="predicted"/>
<dbReference type="Gene3D" id="3.20.20.150">
    <property type="entry name" value="Divalent-metal-dependent TIM barrel enzymes"/>
    <property type="match status" value="1"/>
</dbReference>
<dbReference type="EMBL" id="NGKC01000001">
    <property type="protein sequence ID" value="RSU14506.1"/>
    <property type="molecule type" value="Genomic_DNA"/>
</dbReference>
<keyword evidence="1" id="KW-0413">Isomerase</keyword>
<reference evidence="1 2" key="1">
    <citation type="submission" date="2017-05" db="EMBL/GenBank/DDBJ databases">
        <title>Vagococcus spp. assemblies.</title>
        <authorList>
            <person name="Gulvik C.A."/>
        </authorList>
    </citation>
    <scope>NUCLEOTIDE SEQUENCE [LARGE SCALE GENOMIC DNA]</scope>
    <source>
        <strain evidence="1 2">LMG 24798</strain>
    </source>
</reference>
<comment type="caution">
    <text evidence="1">The sequence shown here is derived from an EMBL/GenBank/DDBJ whole genome shotgun (WGS) entry which is preliminary data.</text>
</comment>
<evidence type="ECO:0000313" key="1">
    <source>
        <dbReference type="EMBL" id="RSU14506.1"/>
    </source>
</evidence>
<dbReference type="SUPFAM" id="SSF51658">
    <property type="entry name" value="Xylose isomerase-like"/>
    <property type="match status" value="1"/>
</dbReference>
<dbReference type="AlphaFoldDB" id="A0A430B2F3"/>
<gene>
    <name evidence="1" type="ORF">CBF27_00530</name>
</gene>
<dbReference type="OrthoDB" id="2237247at2"/>